<keyword evidence="2" id="KW-1185">Reference proteome</keyword>
<dbReference type="GO" id="GO:0005085">
    <property type="term" value="F:guanyl-nucleotide exchange factor activity"/>
    <property type="evidence" value="ECO:0007669"/>
    <property type="project" value="InterPro"/>
</dbReference>
<reference evidence="1" key="2">
    <citation type="submission" date="2020-05" db="UniProtKB">
        <authorList>
            <consortium name="EnsemblMetazoa"/>
        </authorList>
    </citation>
    <scope>IDENTIFICATION</scope>
    <source>
        <strain evidence="1">maculatus3</strain>
    </source>
</reference>
<reference evidence="2" key="1">
    <citation type="submission" date="2013-09" db="EMBL/GenBank/DDBJ databases">
        <title>The Genome Sequence of Anopheles maculatus species B.</title>
        <authorList>
            <consortium name="The Broad Institute Genomics Platform"/>
            <person name="Neafsey D.E."/>
            <person name="Besansky N."/>
            <person name="Howell P."/>
            <person name="Walton C."/>
            <person name="Young S.K."/>
            <person name="Zeng Q."/>
            <person name="Gargeya S."/>
            <person name="Fitzgerald M."/>
            <person name="Haas B."/>
            <person name="Abouelleil A."/>
            <person name="Allen A.W."/>
            <person name="Alvarado L."/>
            <person name="Arachchi H.M."/>
            <person name="Berlin A.M."/>
            <person name="Chapman S.B."/>
            <person name="Gainer-Dewar J."/>
            <person name="Goldberg J."/>
            <person name="Griggs A."/>
            <person name="Gujja S."/>
            <person name="Hansen M."/>
            <person name="Howarth C."/>
            <person name="Imamovic A."/>
            <person name="Ireland A."/>
            <person name="Larimer J."/>
            <person name="McCowan C."/>
            <person name="Murphy C."/>
            <person name="Pearson M."/>
            <person name="Poon T.W."/>
            <person name="Priest M."/>
            <person name="Roberts A."/>
            <person name="Saif S."/>
            <person name="Shea T."/>
            <person name="Sisk P."/>
            <person name="Sykes S."/>
            <person name="Wortman J."/>
            <person name="Nusbaum C."/>
            <person name="Birren B."/>
        </authorList>
    </citation>
    <scope>NUCLEOTIDE SEQUENCE [LARGE SCALE GENOMIC DNA]</scope>
    <source>
        <strain evidence="2">maculatus3</strain>
    </source>
</reference>
<evidence type="ECO:0000313" key="2">
    <source>
        <dbReference type="Proteomes" id="UP000075901"/>
    </source>
</evidence>
<dbReference type="AlphaFoldDB" id="A0A182SRB3"/>
<name>A0A182SRB3_9DIPT</name>
<accession>A0A182SRB3</accession>
<evidence type="ECO:0008006" key="3">
    <source>
        <dbReference type="Google" id="ProtNLM"/>
    </source>
</evidence>
<dbReference type="PANTHER" id="PTHR46001">
    <property type="entry name" value="TIAM (MAMMALIAN TUMOR INVASION AND METASTASIS FACTOR) HOMOLOG"/>
    <property type="match status" value="1"/>
</dbReference>
<dbReference type="InterPro" id="IPR011993">
    <property type="entry name" value="PH-like_dom_sf"/>
</dbReference>
<dbReference type="EnsemblMetazoa" id="AMAM011863-RA">
    <property type="protein sequence ID" value="AMAM011863-PA"/>
    <property type="gene ID" value="AMAM011863"/>
</dbReference>
<dbReference type="VEuPathDB" id="VectorBase:AMAM011863"/>
<dbReference type="InterPro" id="IPR043537">
    <property type="entry name" value="Tiam1/Tiam2/Sif"/>
</dbReference>
<protein>
    <recommendedName>
        <fullName evidence="3">PH domain-containing protein</fullName>
    </recommendedName>
</protein>
<dbReference type="Gene3D" id="2.30.29.30">
    <property type="entry name" value="Pleckstrin-homology domain (PH domain)/Phosphotyrosine-binding domain (PTB)"/>
    <property type="match status" value="1"/>
</dbReference>
<dbReference type="GO" id="GO:0007264">
    <property type="term" value="P:small GTPase-mediated signal transduction"/>
    <property type="evidence" value="ECO:0007669"/>
    <property type="project" value="InterPro"/>
</dbReference>
<dbReference type="Proteomes" id="UP000075901">
    <property type="component" value="Unassembled WGS sequence"/>
</dbReference>
<sequence>MHFTLCCTIQVCRRMRNQSFHRQWANGANANISDDDRMSLTTAVSDEDDGESVMASPYKAKATGTAAASFNCTGAVRKAGFLSVKKWLLRKKHQIELARKRGWKGYWVCLKGTTLLFYPCDSRDGRSVEAAPKHLIIVD</sequence>
<organism evidence="1 2">
    <name type="scientific">Anopheles maculatus</name>
    <dbReference type="NCBI Taxonomy" id="74869"/>
    <lineage>
        <taxon>Eukaryota</taxon>
        <taxon>Metazoa</taxon>
        <taxon>Ecdysozoa</taxon>
        <taxon>Arthropoda</taxon>
        <taxon>Hexapoda</taxon>
        <taxon>Insecta</taxon>
        <taxon>Pterygota</taxon>
        <taxon>Neoptera</taxon>
        <taxon>Endopterygota</taxon>
        <taxon>Diptera</taxon>
        <taxon>Nematocera</taxon>
        <taxon>Culicoidea</taxon>
        <taxon>Culicidae</taxon>
        <taxon>Anophelinae</taxon>
        <taxon>Anopheles</taxon>
        <taxon>Anopheles maculatus group</taxon>
    </lineage>
</organism>
<dbReference type="SUPFAM" id="SSF50729">
    <property type="entry name" value="PH domain-like"/>
    <property type="match status" value="1"/>
</dbReference>
<proteinExistence type="predicted"/>
<evidence type="ECO:0000313" key="1">
    <source>
        <dbReference type="EnsemblMetazoa" id="AMAM011863-PA"/>
    </source>
</evidence>
<dbReference type="PANTHER" id="PTHR46001:SF3">
    <property type="entry name" value="PROTEIN STILL LIFE, ISOFORM SIF TYPE 1"/>
    <property type="match status" value="1"/>
</dbReference>